<dbReference type="Pfam" id="PF14340">
    <property type="entry name" value="DUF4395"/>
    <property type="match status" value="1"/>
</dbReference>
<name>A0A4P6YUF9_9LACO</name>
<organism evidence="3 4">
    <name type="scientific">Periweissella cryptocerci</name>
    <dbReference type="NCBI Taxonomy" id="2506420"/>
    <lineage>
        <taxon>Bacteria</taxon>
        <taxon>Bacillati</taxon>
        <taxon>Bacillota</taxon>
        <taxon>Bacilli</taxon>
        <taxon>Lactobacillales</taxon>
        <taxon>Lactobacillaceae</taxon>
        <taxon>Periweissella</taxon>
    </lineage>
</organism>
<proteinExistence type="predicted"/>
<protein>
    <submittedName>
        <fullName evidence="3">DUF4395 domain-containing protein</fullName>
    </submittedName>
</protein>
<keyword evidence="1" id="KW-0472">Membrane</keyword>
<feature type="transmembrane region" description="Helical" evidence="1">
    <location>
        <begin position="82"/>
        <end position="101"/>
    </location>
</feature>
<keyword evidence="4" id="KW-1185">Reference proteome</keyword>
<feature type="domain" description="DUF4395" evidence="2">
    <location>
        <begin position="7"/>
        <end position="131"/>
    </location>
</feature>
<dbReference type="RefSeq" id="WP_133363420.1">
    <property type="nucleotide sequence ID" value="NZ_CP037940.1"/>
</dbReference>
<evidence type="ECO:0000259" key="2">
    <source>
        <dbReference type="Pfam" id="PF14340"/>
    </source>
</evidence>
<dbReference type="InterPro" id="IPR025508">
    <property type="entry name" value="DUF4395"/>
</dbReference>
<gene>
    <name evidence="3" type="ORF">EQG49_07655</name>
</gene>
<evidence type="ECO:0000313" key="4">
    <source>
        <dbReference type="Proteomes" id="UP000292886"/>
    </source>
</evidence>
<evidence type="ECO:0000256" key="1">
    <source>
        <dbReference type="SAM" id="Phobius"/>
    </source>
</evidence>
<evidence type="ECO:0000313" key="3">
    <source>
        <dbReference type="EMBL" id="QBO36343.1"/>
    </source>
</evidence>
<feature type="transmembrane region" description="Helical" evidence="1">
    <location>
        <begin position="31"/>
        <end position="53"/>
    </location>
</feature>
<dbReference type="KEGG" id="wei:EQG49_07655"/>
<keyword evidence="1" id="KW-0812">Transmembrane</keyword>
<dbReference type="Proteomes" id="UP000292886">
    <property type="component" value="Chromosome"/>
</dbReference>
<keyword evidence="1" id="KW-1133">Transmembrane helix</keyword>
<dbReference type="AlphaFoldDB" id="A0A4P6YUF9"/>
<reference evidence="4" key="1">
    <citation type="submission" date="2019-03" db="EMBL/GenBank/DDBJ databases">
        <title>Weissella sp. 26KH-42 Genome sequencing.</title>
        <authorList>
            <person name="Heo J."/>
            <person name="Kim S.-J."/>
            <person name="Kim J.-S."/>
            <person name="Hong S.-B."/>
            <person name="Kwon S.-W."/>
        </authorList>
    </citation>
    <scope>NUCLEOTIDE SEQUENCE [LARGE SCALE GENOMIC DNA]</scope>
    <source>
        <strain evidence="4">26KH-42</strain>
    </source>
</reference>
<dbReference type="OrthoDB" id="2376580at2"/>
<dbReference type="PIRSF" id="PIRSF030042">
    <property type="entry name" value="UCP030042"/>
    <property type="match status" value="1"/>
</dbReference>
<accession>A0A4P6YUF9</accession>
<feature type="transmembrane region" description="Helical" evidence="1">
    <location>
        <begin position="107"/>
        <end position="130"/>
    </location>
</feature>
<dbReference type="InterPro" id="IPR016942">
    <property type="entry name" value="UCP030042"/>
</dbReference>
<dbReference type="EMBL" id="CP037940">
    <property type="protein sequence ID" value="QBO36343.1"/>
    <property type="molecule type" value="Genomic_DNA"/>
</dbReference>
<sequence length="145" mass="16367">MQIPNSVPRPLVRTNQATIVITVLLTWLTGWYALLLIPFVAGIGGIFFNYNFVIRFAKRFLRKPGSAYTPEDKLDLKFNQKIASAMLGLALISFVTQHQIAGYVFSGIVLAAASVAIMGFCVGCFIRYQLIQFKYRRVQKRNITE</sequence>